<dbReference type="RefSeq" id="WP_006680036.1">
    <property type="nucleotide sequence ID" value="NZ_CP160395.1"/>
</dbReference>
<dbReference type="InterPro" id="IPR009711">
    <property type="entry name" value="UPF0473"/>
</dbReference>
<dbReference type="Pfam" id="PF06949">
    <property type="entry name" value="DUF1292"/>
    <property type="match status" value="1"/>
</dbReference>
<reference evidence="2 3" key="1">
    <citation type="submission" date="2018-09" db="EMBL/GenBank/DDBJ databases">
        <title>Paenibacillus SK2017-BO5.</title>
        <authorList>
            <person name="Piskunova J.V."/>
            <person name="Dubiley S.A."/>
            <person name="Severinov K.V."/>
        </authorList>
    </citation>
    <scope>NUCLEOTIDE SEQUENCE [LARGE SCALE GENOMIC DNA]</scope>
    <source>
        <strain evidence="2 3">BO5</strain>
    </source>
</reference>
<evidence type="ECO:0000256" key="1">
    <source>
        <dbReference type="HAMAP-Rule" id="MF_01448"/>
    </source>
</evidence>
<evidence type="ECO:0000313" key="3">
    <source>
        <dbReference type="Proteomes" id="UP000266177"/>
    </source>
</evidence>
<proteinExistence type="inferred from homology"/>
<organism evidence="2 3">
    <name type="scientific">Paenibacillus thiaminolyticus</name>
    <name type="common">Bacillus thiaminolyticus</name>
    <dbReference type="NCBI Taxonomy" id="49283"/>
    <lineage>
        <taxon>Bacteria</taxon>
        <taxon>Bacillati</taxon>
        <taxon>Bacillota</taxon>
        <taxon>Bacilli</taxon>
        <taxon>Bacillales</taxon>
        <taxon>Paenibacillaceae</taxon>
        <taxon>Paenibacillus</taxon>
    </lineage>
</organism>
<dbReference type="OrthoDB" id="2376281at2"/>
<dbReference type="Proteomes" id="UP000266177">
    <property type="component" value="Unassembled WGS sequence"/>
</dbReference>
<accession>A0A3A3H3G6</accession>
<comment type="similarity">
    <text evidence="1">Belongs to the UPF0473 family.</text>
</comment>
<evidence type="ECO:0000313" key="2">
    <source>
        <dbReference type="EMBL" id="RJG26042.1"/>
    </source>
</evidence>
<gene>
    <name evidence="2" type="ORF">DQX05_03865</name>
</gene>
<comment type="caution">
    <text evidence="2">The sequence shown here is derived from an EMBL/GenBank/DDBJ whole genome shotgun (WGS) entry which is preliminary data.</text>
</comment>
<protein>
    <recommendedName>
        <fullName evidence="1">UPF0473 protein DQX05_03865</fullName>
    </recommendedName>
</protein>
<dbReference type="EMBL" id="QYZD01000002">
    <property type="protein sequence ID" value="RJG26042.1"/>
    <property type="molecule type" value="Genomic_DNA"/>
</dbReference>
<sequence>MSEHQHNHDHDCGCGHDHEHDELVVTLVDEEGNEIDMALVETFNVGEQVYALLLERNNPEADGIIVRVDEEDEDMVLNPIEDDEEWERVQQAYDQMVASQED</sequence>
<dbReference type="HAMAP" id="MF_01448">
    <property type="entry name" value="UPF0473"/>
    <property type="match status" value="1"/>
</dbReference>
<name>A0A3A3H3G6_PANTH</name>
<dbReference type="AlphaFoldDB" id="A0A3A3H3G6"/>